<evidence type="ECO:0000313" key="2">
    <source>
        <dbReference type="EMBL" id="VVC43989.1"/>
    </source>
</evidence>
<feature type="region of interest" description="Disordered" evidence="1">
    <location>
        <begin position="1"/>
        <end position="22"/>
    </location>
</feature>
<keyword evidence="3" id="KW-1185">Reference proteome</keyword>
<evidence type="ECO:0000313" key="3">
    <source>
        <dbReference type="Proteomes" id="UP000325440"/>
    </source>
</evidence>
<protein>
    <submittedName>
        <fullName evidence="2">Uncharacterized protein</fullName>
    </submittedName>
</protein>
<name>A0A5E4NGV0_9HEMI</name>
<sequence>MADLINEIDSIPQSDKRTSYTTNNVEIRVMQGQSGRTEEPEVTDFFTGKSNTDDQQVEDFIGFTPSEIKESKRQFLTSYTTNNVGKGVMQGRSGRPEEPEVTDFITGESNTEDGHEENFLGFTPCEIKESKRKFLKYMDDLINEIGSATQSDKSTSYTINNIGMGVIQWRSERPEEPEVTDSFTQESKTEDQQEEDFFGFTPSEIKESKRQFLRCMGDLINEIDSITQSDKKTSYTTNNVGIGVMQGQSGQPEEPEVTDFFTGVT</sequence>
<dbReference type="EMBL" id="CABPRJ010002374">
    <property type="protein sequence ID" value="VVC43989.1"/>
    <property type="molecule type" value="Genomic_DNA"/>
</dbReference>
<reference evidence="2 3" key="1">
    <citation type="submission" date="2019-08" db="EMBL/GenBank/DDBJ databases">
        <authorList>
            <person name="Alioto T."/>
            <person name="Alioto T."/>
            <person name="Gomez Garrido J."/>
        </authorList>
    </citation>
    <scope>NUCLEOTIDE SEQUENCE [LARGE SCALE GENOMIC DNA]</scope>
</reference>
<feature type="region of interest" description="Disordered" evidence="1">
    <location>
        <begin position="173"/>
        <end position="195"/>
    </location>
</feature>
<dbReference type="AlphaFoldDB" id="A0A5E4NGV0"/>
<evidence type="ECO:0000256" key="1">
    <source>
        <dbReference type="SAM" id="MobiDB-lite"/>
    </source>
</evidence>
<gene>
    <name evidence="2" type="ORF">CINCED_3A020393</name>
</gene>
<accession>A0A5E4NGV0</accession>
<dbReference type="Proteomes" id="UP000325440">
    <property type="component" value="Unassembled WGS sequence"/>
</dbReference>
<proteinExistence type="predicted"/>
<organism evidence="2 3">
    <name type="scientific">Cinara cedri</name>
    <dbReference type="NCBI Taxonomy" id="506608"/>
    <lineage>
        <taxon>Eukaryota</taxon>
        <taxon>Metazoa</taxon>
        <taxon>Ecdysozoa</taxon>
        <taxon>Arthropoda</taxon>
        <taxon>Hexapoda</taxon>
        <taxon>Insecta</taxon>
        <taxon>Pterygota</taxon>
        <taxon>Neoptera</taxon>
        <taxon>Paraneoptera</taxon>
        <taxon>Hemiptera</taxon>
        <taxon>Sternorrhyncha</taxon>
        <taxon>Aphidomorpha</taxon>
        <taxon>Aphidoidea</taxon>
        <taxon>Aphididae</taxon>
        <taxon>Lachninae</taxon>
        <taxon>Cinara</taxon>
    </lineage>
</organism>